<dbReference type="SUPFAM" id="SSF52172">
    <property type="entry name" value="CheY-like"/>
    <property type="match status" value="1"/>
</dbReference>
<dbReference type="Gene3D" id="1.10.287.130">
    <property type="match status" value="1"/>
</dbReference>
<dbReference type="CDD" id="cd00156">
    <property type="entry name" value="REC"/>
    <property type="match status" value="1"/>
</dbReference>
<dbReference type="PANTHER" id="PTHR43047">
    <property type="entry name" value="TWO-COMPONENT HISTIDINE PROTEIN KINASE"/>
    <property type="match status" value="1"/>
</dbReference>
<feature type="domain" description="Response regulatory" evidence="9">
    <location>
        <begin position="457"/>
        <end position="572"/>
    </location>
</feature>
<evidence type="ECO:0000256" key="7">
    <source>
        <dbReference type="SAM" id="Phobius"/>
    </source>
</evidence>
<feature type="transmembrane region" description="Helical" evidence="7">
    <location>
        <begin position="44"/>
        <end position="63"/>
    </location>
</feature>
<evidence type="ECO:0000256" key="3">
    <source>
        <dbReference type="ARBA" id="ARBA00022553"/>
    </source>
</evidence>
<accession>A0A0F7K464</accession>
<dbReference type="RefSeq" id="WP_046860669.1">
    <property type="nucleotide sequence ID" value="NZ_CP011412.1"/>
</dbReference>
<gene>
    <name evidence="10" type="ORF">AAY24_16935</name>
</gene>
<name>A0A0F7K464_9GAMM</name>
<evidence type="ECO:0000313" key="11">
    <source>
        <dbReference type="Proteomes" id="UP000034410"/>
    </source>
</evidence>
<dbReference type="Pfam" id="PF00072">
    <property type="entry name" value="Response_reg"/>
    <property type="match status" value="1"/>
</dbReference>
<dbReference type="GO" id="GO:0005886">
    <property type="term" value="C:plasma membrane"/>
    <property type="evidence" value="ECO:0007669"/>
    <property type="project" value="TreeGrafter"/>
</dbReference>
<dbReference type="InterPro" id="IPR004358">
    <property type="entry name" value="Sig_transdc_His_kin-like_C"/>
</dbReference>
<dbReference type="InterPro" id="IPR001789">
    <property type="entry name" value="Sig_transdc_resp-reg_receiver"/>
</dbReference>
<dbReference type="GO" id="GO:0009927">
    <property type="term" value="F:histidine phosphotransfer kinase activity"/>
    <property type="evidence" value="ECO:0007669"/>
    <property type="project" value="TreeGrafter"/>
</dbReference>
<dbReference type="SUPFAM" id="SSF47384">
    <property type="entry name" value="Homodimeric domain of signal transducing histidine kinase"/>
    <property type="match status" value="1"/>
</dbReference>
<evidence type="ECO:0000256" key="6">
    <source>
        <dbReference type="PROSITE-ProRule" id="PRU00169"/>
    </source>
</evidence>
<evidence type="ECO:0000256" key="2">
    <source>
        <dbReference type="ARBA" id="ARBA00012438"/>
    </source>
</evidence>
<feature type="transmembrane region" description="Helical" evidence="7">
    <location>
        <begin position="160"/>
        <end position="178"/>
    </location>
</feature>
<feature type="transmembrane region" description="Helical" evidence="7">
    <location>
        <begin position="137"/>
        <end position="154"/>
    </location>
</feature>
<dbReference type="PROSITE" id="PS50110">
    <property type="entry name" value="RESPONSE_REGULATORY"/>
    <property type="match status" value="1"/>
</dbReference>
<dbReference type="SMART" id="SM00448">
    <property type="entry name" value="REC"/>
    <property type="match status" value="1"/>
</dbReference>
<dbReference type="Proteomes" id="UP000034410">
    <property type="component" value="Chromosome"/>
</dbReference>
<dbReference type="EC" id="2.7.13.3" evidence="2"/>
<dbReference type="PRINTS" id="PR00344">
    <property type="entry name" value="BCTRLSENSOR"/>
</dbReference>
<dbReference type="InterPro" id="IPR036097">
    <property type="entry name" value="HisK_dim/P_sf"/>
</dbReference>
<dbReference type="PROSITE" id="PS50109">
    <property type="entry name" value="HIS_KIN"/>
    <property type="match status" value="1"/>
</dbReference>
<feature type="transmembrane region" description="Helical" evidence="7">
    <location>
        <begin position="20"/>
        <end position="38"/>
    </location>
</feature>
<dbReference type="SUPFAM" id="SSF55874">
    <property type="entry name" value="ATPase domain of HSP90 chaperone/DNA topoisomerase II/histidine kinase"/>
    <property type="match status" value="1"/>
</dbReference>
<protein>
    <recommendedName>
        <fullName evidence="2">histidine kinase</fullName>
        <ecNumber evidence="2">2.7.13.3</ecNumber>
    </recommendedName>
</protein>
<dbReference type="Pfam" id="PF00512">
    <property type="entry name" value="HisKA"/>
    <property type="match status" value="1"/>
</dbReference>
<dbReference type="KEGG" id="seds:AAY24_16935"/>
<keyword evidence="7" id="KW-1133">Transmembrane helix</keyword>
<dbReference type="InterPro" id="IPR036890">
    <property type="entry name" value="HATPase_C_sf"/>
</dbReference>
<dbReference type="EMBL" id="CP011412">
    <property type="protein sequence ID" value="AKH21748.1"/>
    <property type="molecule type" value="Genomic_DNA"/>
</dbReference>
<sequence>MTPSHEHMLAERAKLTFGHLINSALPPPLVALLLAWVLADSQSWQQLGIWCLATILSGLLVLYQARQGLTSGITPARAPLVLRRFIAVNVLSGCCWGVLPLLAFDPASAVDSILVMTVITGVAAGAMATLMPLFPAYLAFVLFEMGVPIVYLILLDDDNYLILGMVGILYLVSLLGMARNGARTVGNTIALRFENLDLVQQLSREKQYAQQANEAKTRFLAAASHDLRQPVHAQGLFMEALSREGLSPRQQKLLGKSRQAWQASAEMLDALLDISRIEAGVVVPECTAFHLQPLFQKLESELAPQAERKGLVMRVRETSVAVVSDPVLLERILRNLLTNAIRYTRQGGVLLGCRRRGSRVWIEVWDTGIGLTADQQRQVFREFHQVNNPARERRKGLGLGLAIARGLSRALAHPLTLASRPGRGSVFRLQLPLSEAALIEQPYTEGVDVPQAPLGICVLVIDNDPAIGEAMCQLLLKWACIPWLATSSSEAQRLVQTNRPDVVVSDYRLGDGETGSEVIALLRKQLGTDLPALLVTGDTSPTRLREAQASGIPLLHKPLAAPQLYRMLARLRPAGCPLDYPSALPEPE</sequence>
<dbReference type="InterPro" id="IPR003594">
    <property type="entry name" value="HATPase_dom"/>
</dbReference>
<dbReference type="Pfam" id="PF02518">
    <property type="entry name" value="HATPase_c"/>
    <property type="match status" value="1"/>
</dbReference>
<dbReference type="OrthoDB" id="9764438at2"/>
<dbReference type="Gene3D" id="3.40.50.2300">
    <property type="match status" value="1"/>
</dbReference>
<evidence type="ECO:0000259" key="9">
    <source>
        <dbReference type="PROSITE" id="PS50110"/>
    </source>
</evidence>
<keyword evidence="11" id="KW-1185">Reference proteome</keyword>
<reference evidence="10 11" key="1">
    <citation type="journal article" date="2015" name="Genome Announc.">
        <title>Complete Genome Sequence of Sedimenticola thiotaurini Strain SIP-G1, a Polyphosphate- and Polyhydroxyalkanoate-Accumulating Sulfur-Oxidizing Gammaproteobacterium Isolated from Salt Marsh Sediments.</title>
        <authorList>
            <person name="Flood B.E."/>
            <person name="Jones D.S."/>
            <person name="Bailey J.V."/>
        </authorList>
    </citation>
    <scope>NUCLEOTIDE SEQUENCE [LARGE SCALE GENOMIC DNA]</scope>
    <source>
        <strain evidence="10 11">SIP-G1</strain>
    </source>
</reference>
<dbReference type="SMART" id="SM00388">
    <property type="entry name" value="HisKA"/>
    <property type="match status" value="1"/>
</dbReference>
<dbReference type="FunFam" id="3.30.565.10:FF:000049">
    <property type="entry name" value="Two-component sensor histidine kinase"/>
    <property type="match status" value="1"/>
</dbReference>
<evidence type="ECO:0000256" key="5">
    <source>
        <dbReference type="ARBA" id="ARBA00022777"/>
    </source>
</evidence>
<evidence type="ECO:0000256" key="4">
    <source>
        <dbReference type="ARBA" id="ARBA00022679"/>
    </source>
</evidence>
<feature type="domain" description="Histidine kinase" evidence="8">
    <location>
        <begin position="222"/>
        <end position="435"/>
    </location>
</feature>
<evidence type="ECO:0000259" key="8">
    <source>
        <dbReference type="PROSITE" id="PS50109"/>
    </source>
</evidence>
<dbReference type="GO" id="GO:0000155">
    <property type="term" value="F:phosphorelay sensor kinase activity"/>
    <property type="evidence" value="ECO:0007669"/>
    <property type="project" value="InterPro"/>
</dbReference>
<evidence type="ECO:0000256" key="1">
    <source>
        <dbReference type="ARBA" id="ARBA00000085"/>
    </source>
</evidence>
<organism evidence="10 11">
    <name type="scientific">Sedimenticola thiotaurini</name>
    <dbReference type="NCBI Taxonomy" id="1543721"/>
    <lineage>
        <taxon>Bacteria</taxon>
        <taxon>Pseudomonadati</taxon>
        <taxon>Pseudomonadota</taxon>
        <taxon>Gammaproteobacteria</taxon>
        <taxon>Chromatiales</taxon>
        <taxon>Sedimenticolaceae</taxon>
        <taxon>Sedimenticola</taxon>
    </lineage>
</organism>
<dbReference type="AlphaFoldDB" id="A0A0F7K464"/>
<keyword evidence="4" id="KW-0808">Transferase</keyword>
<dbReference type="InterPro" id="IPR003661">
    <property type="entry name" value="HisK_dim/P_dom"/>
</dbReference>
<dbReference type="PANTHER" id="PTHR43047:SF9">
    <property type="entry name" value="HISTIDINE KINASE"/>
    <property type="match status" value="1"/>
</dbReference>
<feature type="modified residue" description="4-aspartylphosphate" evidence="6">
    <location>
        <position position="506"/>
    </location>
</feature>
<keyword evidence="7" id="KW-0812">Transmembrane</keyword>
<evidence type="ECO:0000313" key="10">
    <source>
        <dbReference type="EMBL" id="AKH21748.1"/>
    </source>
</evidence>
<dbReference type="InterPro" id="IPR005467">
    <property type="entry name" value="His_kinase_dom"/>
</dbReference>
<feature type="transmembrane region" description="Helical" evidence="7">
    <location>
        <begin position="84"/>
        <end position="103"/>
    </location>
</feature>
<keyword evidence="3 6" id="KW-0597">Phosphoprotein</keyword>
<keyword evidence="5" id="KW-0418">Kinase</keyword>
<keyword evidence="7" id="KW-0472">Membrane</keyword>
<proteinExistence type="predicted"/>
<dbReference type="Gene3D" id="3.30.565.10">
    <property type="entry name" value="Histidine kinase-like ATPase, C-terminal domain"/>
    <property type="match status" value="1"/>
</dbReference>
<dbReference type="InterPro" id="IPR011006">
    <property type="entry name" value="CheY-like_superfamily"/>
</dbReference>
<dbReference type="SMART" id="SM00387">
    <property type="entry name" value="HATPase_c"/>
    <property type="match status" value="1"/>
</dbReference>
<comment type="catalytic activity">
    <reaction evidence="1">
        <text>ATP + protein L-histidine = ADP + protein N-phospho-L-histidine.</text>
        <dbReference type="EC" id="2.7.13.3"/>
    </reaction>
</comment>
<dbReference type="CDD" id="cd00082">
    <property type="entry name" value="HisKA"/>
    <property type="match status" value="1"/>
</dbReference>